<dbReference type="Proteomes" id="UP001595797">
    <property type="component" value="Unassembled WGS sequence"/>
</dbReference>
<dbReference type="SMART" id="SM00089">
    <property type="entry name" value="PKD"/>
    <property type="match status" value="1"/>
</dbReference>
<feature type="signal peptide" evidence="2">
    <location>
        <begin position="1"/>
        <end position="25"/>
    </location>
</feature>
<proteinExistence type="predicted"/>
<feature type="region of interest" description="Disordered" evidence="1">
    <location>
        <begin position="607"/>
        <end position="627"/>
    </location>
</feature>
<dbReference type="InterPro" id="IPR000601">
    <property type="entry name" value="PKD_dom"/>
</dbReference>
<feature type="compositionally biased region" description="Polar residues" evidence="1">
    <location>
        <begin position="611"/>
        <end position="627"/>
    </location>
</feature>
<dbReference type="PANTHER" id="PTHR31778:SF2">
    <property type="entry name" value="BUD SITE SELECTION PROTEIN RAX2"/>
    <property type="match status" value="1"/>
</dbReference>
<dbReference type="InterPro" id="IPR013431">
    <property type="entry name" value="Delta_60_rpt"/>
</dbReference>
<dbReference type="Pfam" id="PF13385">
    <property type="entry name" value="Laminin_G_3"/>
    <property type="match status" value="1"/>
</dbReference>
<dbReference type="InterPro" id="IPR036116">
    <property type="entry name" value="FN3_sf"/>
</dbReference>
<dbReference type="InterPro" id="IPR013320">
    <property type="entry name" value="ConA-like_dom_sf"/>
</dbReference>
<comment type="caution">
    <text evidence="4">The sequence shown here is derived from an EMBL/GenBank/DDBJ whole genome shotgun (WGS) entry which is preliminary data.</text>
</comment>
<dbReference type="InterPro" id="IPR015943">
    <property type="entry name" value="WD40/YVTN_repeat-like_dom_sf"/>
</dbReference>
<dbReference type="Gene3D" id="2.130.10.10">
    <property type="entry name" value="YVTN repeat-like/Quinoprotein amine dehydrogenase"/>
    <property type="match status" value="1"/>
</dbReference>
<dbReference type="Gene3D" id="2.60.120.200">
    <property type="match status" value="1"/>
</dbReference>
<feature type="region of interest" description="Disordered" evidence="1">
    <location>
        <begin position="856"/>
        <end position="880"/>
    </location>
</feature>
<dbReference type="InterPro" id="IPR022409">
    <property type="entry name" value="PKD/Chitinase_dom"/>
</dbReference>
<dbReference type="InterPro" id="IPR011047">
    <property type="entry name" value="Quinoprotein_ADH-like_sf"/>
</dbReference>
<organism evidence="4 5">
    <name type="scientific">Kocuria oceani</name>
    <dbReference type="NCBI Taxonomy" id="988827"/>
    <lineage>
        <taxon>Bacteria</taxon>
        <taxon>Bacillati</taxon>
        <taxon>Actinomycetota</taxon>
        <taxon>Actinomycetes</taxon>
        <taxon>Micrococcales</taxon>
        <taxon>Micrococcaceae</taxon>
        <taxon>Kocuria</taxon>
    </lineage>
</organism>
<evidence type="ECO:0000313" key="5">
    <source>
        <dbReference type="Proteomes" id="UP001595797"/>
    </source>
</evidence>
<dbReference type="InterPro" id="IPR013783">
    <property type="entry name" value="Ig-like_fold"/>
</dbReference>
<dbReference type="PROSITE" id="PS50093">
    <property type="entry name" value="PKD"/>
    <property type="match status" value="1"/>
</dbReference>
<dbReference type="CDD" id="cd00146">
    <property type="entry name" value="PKD"/>
    <property type="match status" value="1"/>
</dbReference>
<feature type="chain" id="PRO_5046792187" evidence="2">
    <location>
        <begin position="26"/>
        <end position="1091"/>
    </location>
</feature>
<dbReference type="SUPFAM" id="SSF49899">
    <property type="entry name" value="Concanavalin A-like lectins/glucanases"/>
    <property type="match status" value="1"/>
</dbReference>
<accession>A0ABV9TE42</accession>
<dbReference type="Gene3D" id="2.60.40.10">
    <property type="entry name" value="Immunoglobulins"/>
    <property type="match status" value="2"/>
</dbReference>
<sequence>MKRILVPACGLLLVVGALAPAPAYADSAPADPSDPRTPPTVTADALPTVQINGVVWDQEVVGNTVYAVGEFTSARPAGVAAGQQETPRANVLAYRLDTGELIKEFAPTANGVVKTVTASPDGKLLYLGGSFTEISGETRYRIAALNPTTGAVDPSFRPVPDSRVNAIVTDGKSVYFGGWFSAVGNQPRGGLAAVDARSGELRPWTPVADGPVDSMVISPDGGKVVVGGDFERLNNSSDPGMGMGAISTTDGSLRPWKVGSTVRNGVGDGGISALTTDGEYVYGTGWTWLRNSNFEGTFKASWADGSIEWLEDCHGDSYDVVPHSGVVYVANHAHNCESLGEFTDSRPRTFYRANAFSEEATGVLGSTRDEYFDFSGNPAPSMLNWFPDLEGGSYTGQYQAAWTAEAAGDYVVMGGEFPRVNGKGQQGLVRFSTRAKAPNAVGPRPGGTDMGLTASSHSGGTVSLAWTAASDQDNENLTYRIVRDGNTAQPVGEVKGRHRFYNRARMAYTDSTAQAGKQHTYQVVAVDPTGRTVASSPVQVTAAGGAAPTGYTRSVLQDAPTHYWRMGSLDAGLVDVAGGAGLTADGQVTGPVAGTVQGSDQATRFARTDTTKPAGSASTTQQELGPQSFTTETWIKTTTTAGGRILGFESEVVRGARSTDRHLWMGADGRLHAGVYPDRAVKASSDKAYNDGAWHHVAMSLGADGLALYVDGEKVAQNTEATSAQYYDGMWRLGGAVSATWTGAGATGEFTGDIDDTAVYGKALAADRIRAHYDAAGGGQSEAVPPTASIAHRTTGLTAAFDASGSKPGDAPLASWTWEFGDGQTGTGNTVTHDYAKAGTYTVKLTVRDADGRTGTATRSVAVTEPEQPAEPGMLVDDSFDRTGTGFGSPGEGMAWSPWSSKATMSTADGAGSIAWSAASASASARLNGLSAQDSDVRTAVRFADAPTGGGGYFSVQSRRSGSEFYAATLRARTGATSELSLTRSAGGKEDVLRSVPLTGLSVARDKELNVRLETVTVPAGAGTVLRAKVWATGTAEPQDWQVQVEDSTASLQREGVFQLGYYVSGSATNAPGTLSVNRFTARTTGSAAAN</sequence>
<dbReference type="SUPFAM" id="SSF49265">
    <property type="entry name" value="Fibronectin type III"/>
    <property type="match status" value="1"/>
</dbReference>
<keyword evidence="5" id="KW-1185">Reference proteome</keyword>
<dbReference type="SUPFAM" id="SSF50998">
    <property type="entry name" value="Quinoprotein alcohol dehydrogenase-like"/>
    <property type="match status" value="1"/>
</dbReference>
<dbReference type="InterPro" id="IPR035986">
    <property type="entry name" value="PKD_dom_sf"/>
</dbReference>
<evidence type="ECO:0000256" key="2">
    <source>
        <dbReference type="SAM" id="SignalP"/>
    </source>
</evidence>
<evidence type="ECO:0000259" key="3">
    <source>
        <dbReference type="PROSITE" id="PS50093"/>
    </source>
</evidence>
<feature type="domain" description="PKD" evidence="3">
    <location>
        <begin position="785"/>
        <end position="870"/>
    </location>
</feature>
<dbReference type="RefSeq" id="WP_380112456.1">
    <property type="nucleotide sequence ID" value="NZ_JBHSIW010000002.1"/>
</dbReference>
<dbReference type="SUPFAM" id="SSF49299">
    <property type="entry name" value="PKD domain"/>
    <property type="match status" value="1"/>
</dbReference>
<reference evidence="5" key="1">
    <citation type="journal article" date="2019" name="Int. J. Syst. Evol. Microbiol.">
        <title>The Global Catalogue of Microorganisms (GCM) 10K type strain sequencing project: providing services to taxonomists for standard genome sequencing and annotation.</title>
        <authorList>
            <consortium name="The Broad Institute Genomics Platform"/>
            <consortium name="The Broad Institute Genome Sequencing Center for Infectious Disease"/>
            <person name="Wu L."/>
            <person name="Ma J."/>
        </authorList>
    </citation>
    <scope>NUCLEOTIDE SEQUENCE [LARGE SCALE GENOMIC DNA]</scope>
    <source>
        <strain evidence="5">CGMCC 4.6946</strain>
    </source>
</reference>
<evidence type="ECO:0000256" key="1">
    <source>
        <dbReference type="SAM" id="MobiDB-lite"/>
    </source>
</evidence>
<gene>
    <name evidence="4" type="ORF">ACFPCS_01485</name>
</gene>
<keyword evidence="2" id="KW-0732">Signal</keyword>
<evidence type="ECO:0000313" key="4">
    <source>
        <dbReference type="EMBL" id="MFC4902237.1"/>
    </source>
</evidence>
<dbReference type="Pfam" id="PF18911">
    <property type="entry name" value="PKD_4"/>
    <property type="match status" value="1"/>
</dbReference>
<dbReference type="Pfam" id="PF17164">
    <property type="entry name" value="DUF5122"/>
    <property type="match status" value="1"/>
</dbReference>
<protein>
    <submittedName>
        <fullName evidence="4">PKD domain-containing protein</fullName>
    </submittedName>
</protein>
<name>A0ABV9TE42_9MICC</name>
<dbReference type="EMBL" id="JBHSIW010000002">
    <property type="protein sequence ID" value="MFC4902237.1"/>
    <property type="molecule type" value="Genomic_DNA"/>
</dbReference>
<dbReference type="PANTHER" id="PTHR31778">
    <property type="entry name" value="BUD SITE SELECTION PROTEIN RAX2"/>
    <property type="match status" value="1"/>
</dbReference>